<proteinExistence type="inferred from homology"/>
<evidence type="ECO:0000256" key="7">
    <source>
        <dbReference type="ARBA" id="ARBA00023065"/>
    </source>
</evidence>
<reference evidence="10 11" key="1">
    <citation type="submission" date="2019-07" db="EMBL/GenBank/DDBJ databases">
        <title>De Novo Assembly of kiwifruit Actinidia rufa.</title>
        <authorList>
            <person name="Sugita-Konishi S."/>
            <person name="Sato K."/>
            <person name="Mori E."/>
            <person name="Abe Y."/>
            <person name="Kisaki G."/>
            <person name="Hamano K."/>
            <person name="Suezawa K."/>
            <person name="Otani M."/>
            <person name="Fukuda T."/>
            <person name="Manabe T."/>
            <person name="Gomi K."/>
            <person name="Tabuchi M."/>
            <person name="Akimitsu K."/>
            <person name="Kataoka I."/>
        </authorList>
    </citation>
    <scope>NUCLEOTIDE SEQUENCE [LARGE SCALE GENOMIC DNA]</scope>
    <source>
        <strain evidence="11">cv. Fuchu</strain>
    </source>
</reference>
<dbReference type="Pfam" id="PF00006">
    <property type="entry name" value="ATP-synt_ab"/>
    <property type="match status" value="2"/>
</dbReference>
<dbReference type="GO" id="GO:0000325">
    <property type="term" value="C:plant-type vacuole"/>
    <property type="evidence" value="ECO:0007669"/>
    <property type="project" value="TreeGrafter"/>
</dbReference>
<dbReference type="Proteomes" id="UP000585474">
    <property type="component" value="Unassembled WGS sequence"/>
</dbReference>
<evidence type="ECO:0000256" key="8">
    <source>
        <dbReference type="ARBA" id="ARBA00048383"/>
    </source>
</evidence>
<dbReference type="SUPFAM" id="SSF52540">
    <property type="entry name" value="P-loop containing nucleoside triphosphate hydrolases"/>
    <property type="match status" value="2"/>
</dbReference>
<keyword evidence="7" id="KW-0406">Ion transport</keyword>
<dbReference type="GO" id="GO:0046034">
    <property type="term" value="P:ATP metabolic process"/>
    <property type="evidence" value="ECO:0007669"/>
    <property type="project" value="InterPro"/>
</dbReference>
<comment type="catalytic activity">
    <reaction evidence="8">
        <text>ATP + H2O + 4 H(+)(in) = ADP + phosphate + 5 H(+)(out)</text>
        <dbReference type="Rhea" id="RHEA:57720"/>
        <dbReference type="ChEBI" id="CHEBI:15377"/>
        <dbReference type="ChEBI" id="CHEBI:15378"/>
        <dbReference type="ChEBI" id="CHEBI:30616"/>
        <dbReference type="ChEBI" id="CHEBI:43474"/>
        <dbReference type="ChEBI" id="CHEBI:456216"/>
        <dbReference type="EC" id="7.1.2.2"/>
    </reaction>
</comment>
<dbReference type="InterPro" id="IPR000194">
    <property type="entry name" value="ATPase_F1/V1/A1_a/bsu_nucl-bd"/>
</dbReference>
<dbReference type="GO" id="GO:0005524">
    <property type="term" value="F:ATP binding"/>
    <property type="evidence" value="ECO:0007669"/>
    <property type="project" value="UniProtKB-KW"/>
</dbReference>
<evidence type="ECO:0000313" key="11">
    <source>
        <dbReference type="Proteomes" id="UP000585474"/>
    </source>
</evidence>
<organism evidence="10 11">
    <name type="scientific">Actinidia rufa</name>
    <dbReference type="NCBI Taxonomy" id="165716"/>
    <lineage>
        <taxon>Eukaryota</taxon>
        <taxon>Viridiplantae</taxon>
        <taxon>Streptophyta</taxon>
        <taxon>Embryophyta</taxon>
        <taxon>Tracheophyta</taxon>
        <taxon>Spermatophyta</taxon>
        <taxon>Magnoliopsida</taxon>
        <taxon>eudicotyledons</taxon>
        <taxon>Gunneridae</taxon>
        <taxon>Pentapetalae</taxon>
        <taxon>asterids</taxon>
        <taxon>Ericales</taxon>
        <taxon>Actinidiaceae</taxon>
        <taxon>Actinidia</taxon>
    </lineage>
</organism>
<dbReference type="CDD" id="cd01134">
    <property type="entry name" value="V_A-ATPase_A"/>
    <property type="match status" value="1"/>
</dbReference>
<comment type="similarity">
    <text evidence="1">Belongs to the ATPase alpha/beta chains family.</text>
</comment>
<evidence type="ECO:0000256" key="5">
    <source>
        <dbReference type="ARBA" id="ARBA00022840"/>
    </source>
</evidence>
<sequence length="453" mass="49723">MQSYFCFPVNSCVAYSANMQDTVLELEFQGVKKQFTMLQGWPVQTPRPVASNLAADTPLLTGQRVLDALFPSVLDGTCAIPGAFGCGKTVISQALSKYSNSDTVVYVGCGERGNEMAEVLMDFPQLTMTLPDGREESVMIYETYHTCCKYFKHACGCSRGFNLYRITIAEYFRDIGYNVSMMVDSTSRWAEALREISGRLVSDLIALLTTCIYAFSIRKDSLPSLSFPHHFWVGQLFIFHSMRSIATSNPRYQSIDNRHPTPLPPHRVPPFFTLIDIAIDGENARRSPLILIEIATDGHGLVKISTMGVSSDDGVNLWVVSMVIVCDGDSVGLPYECSSCVGQWDGWFAVGVVMEAEMPADGGYPAYLAARSASFYERAGKVKCLGSPERTGSVTIVGAVSPPGGDFSDPVTSATLSSIVQVFWGLDKKLAQRKHFPSVNWLISYSKYSTVCS</sequence>
<dbReference type="PROSITE" id="PS00152">
    <property type="entry name" value="ATPASE_ALPHA_BETA"/>
    <property type="match status" value="1"/>
</dbReference>
<evidence type="ECO:0000256" key="2">
    <source>
        <dbReference type="ARBA" id="ARBA00022448"/>
    </source>
</evidence>
<evidence type="ECO:0000256" key="3">
    <source>
        <dbReference type="ARBA" id="ARBA00022741"/>
    </source>
</evidence>
<dbReference type="Gene3D" id="3.40.50.12240">
    <property type="match status" value="1"/>
</dbReference>
<dbReference type="GO" id="GO:0046961">
    <property type="term" value="F:proton-transporting ATPase activity, rotational mechanism"/>
    <property type="evidence" value="ECO:0007669"/>
    <property type="project" value="InterPro"/>
</dbReference>
<dbReference type="Gene3D" id="3.40.50.300">
    <property type="entry name" value="P-loop containing nucleotide triphosphate hydrolases"/>
    <property type="match status" value="1"/>
</dbReference>
<evidence type="ECO:0000313" key="10">
    <source>
        <dbReference type="EMBL" id="GFY81502.1"/>
    </source>
</evidence>
<dbReference type="OrthoDB" id="1676488at2759"/>
<keyword evidence="4" id="KW-0375">Hydrogen ion transport</keyword>
<gene>
    <name evidence="10" type="ORF">Acr_01g0013110</name>
</gene>
<dbReference type="InterPro" id="IPR022878">
    <property type="entry name" value="V-ATPase_asu"/>
</dbReference>
<keyword evidence="11" id="KW-1185">Reference proteome</keyword>
<evidence type="ECO:0000256" key="1">
    <source>
        <dbReference type="ARBA" id="ARBA00008936"/>
    </source>
</evidence>
<dbReference type="EMBL" id="BJWL01000001">
    <property type="protein sequence ID" value="GFY81502.1"/>
    <property type="molecule type" value="Genomic_DNA"/>
</dbReference>
<keyword evidence="6" id="KW-1278">Translocase</keyword>
<keyword evidence="3" id="KW-0547">Nucleotide-binding</keyword>
<feature type="domain" description="ATPase F1/V1/A1 complex alpha/beta subunit nucleotide-binding" evidence="9">
    <location>
        <begin position="62"/>
        <end position="200"/>
    </location>
</feature>
<dbReference type="InterPro" id="IPR027417">
    <property type="entry name" value="P-loop_NTPase"/>
</dbReference>
<evidence type="ECO:0000259" key="9">
    <source>
        <dbReference type="Pfam" id="PF00006"/>
    </source>
</evidence>
<dbReference type="InterPro" id="IPR020003">
    <property type="entry name" value="ATPase_a/bsu_AS"/>
</dbReference>
<keyword evidence="5" id="KW-0067">ATP-binding</keyword>
<dbReference type="PANTHER" id="PTHR43607:SF1">
    <property type="entry name" value="H(+)-TRANSPORTING TWO-SECTOR ATPASE"/>
    <property type="match status" value="1"/>
</dbReference>
<name>A0A7J0E5G9_9ERIC</name>
<accession>A0A7J0E5G9</accession>
<keyword evidence="2" id="KW-0813">Transport</keyword>
<feature type="domain" description="ATPase F1/V1/A1 complex alpha/beta subunit nucleotide-binding" evidence="9">
    <location>
        <begin position="356"/>
        <end position="446"/>
    </location>
</feature>
<comment type="caution">
    <text evidence="10">The sequence shown here is derived from an EMBL/GenBank/DDBJ whole genome shotgun (WGS) entry which is preliminary data.</text>
</comment>
<dbReference type="PANTHER" id="PTHR43607">
    <property type="entry name" value="V-TYPE PROTON ATPASE CATALYTIC SUBUNIT A"/>
    <property type="match status" value="1"/>
</dbReference>
<evidence type="ECO:0000256" key="4">
    <source>
        <dbReference type="ARBA" id="ARBA00022781"/>
    </source>
</evidence>
<evidence type="ECO:0000256" key="6">
    <source>
        <dbReference type="ARBA" id="ARBA00022967"/>
    </source>
</evidence>
<dbReference type="AlphaFoldDB" id="A0A7J0E5G9"/>
<protein>
    <submittedName>
        <fullName evidence="10">Vacuolar ATP synthase subunit A</fullName>
    </submittedName>
</protein>